<dbReference type="KEGG" id="mal:MAGa4050"/>
<dbReference type="EMBL" id="FP671138">
    <property type="protein sequence ID" value="CBH40618.1"/>
    <property type="molecule type" value="Genomic_DNA"/>
</dbReference>
<gene>
    <name evidence="1" type="ordered locus">MAGa4050</name>
</gene>
<dbReference type="AlphaFoldDB" id="D3VQM3"/>
<reference evidence="2" key="1">
    <citation type="journal article" date="2010" name="BMC Genomics">
        <title>Comparative genomic and proteomic analyses of two Mycoplasma agalactiae strains: clues to the macro- and micro-events that are shaping mycoplasma diversity.</title>
        <authorList>
            <person name="Nouvel L.X."/>
            <person name="Sirand-Pugnet P."/>
            <person name="Marenda M.S."/>
            <person name="Sagne E."/>
            <person name="Barbe V."/>
            <person name="Mangenot S."/>
            <person name="Schenowitz C."/>
            <person name="Jacob D."/>
            <person name="Barre A."/>
            <person name="Claverol S."/>
            <person name="Blanchard A."/>
            <person name="Citti C."/>
        </authorList>
    </citation>
    <scope>NUCLEOTIDE SEQUENCE [LARGE SCALE GENOMIC DNA]</scope>
    <source>
        <strain evidence="2">5632</strain>
    </source>
</reference>
<dbReference type="OrthoDB" id="396426at2"/>
<dbReference type="Proteomes" id="UP000006902">
    <property type="component" value="Chromosome"/>
</dbReference>
<proteinExistence type="predicted"/>
<dbReference type="eggNOG" id="ENOG5033Z4R">
    <property type="taxonomic scope" value="Bacteria"/>
</dbReference>
<name>D3VQM3_MYCAA</name>
<dbReference type="RefSeq" id="WP_013022024.1">
    <property type="nucleotide sequence ID" value="NC_013948.1"/>
</dbReference>
<protein>
    <submittedName>
        <fullName evidence="1">Uncharacterized protein</fullName>
    </submittedName>
</protein>
<sequence>MKKKPNKNTHKIHDYEYYISGRYIDYISRPSAVYIQNDNDNRTTLLAEMDSKKLNVNLFMNSKLLMKQLSESIDRYGLKEGSKKLEGKTGLHKLFEKDLIDIDPDEAKKEFKKLENNNQFIWEMTLNPGQLGIDNQMVDKNEWNEILNKHMKSLLKANKLDPNKIEGYWALHANSKYPHIHLGFFEKETNHNNNFRPSGKFSSKSVERFKYLFENSIKTQAEYQNLFNLKNSIWNNRKEIKELFLSAIALNNRQEAKSYEALNENELKILNASLVISNFYKNSKSKSYAAAKDNLEVKEAINDIYEAIVENNPKLGLTITKYKQEFESISNAKFSNKYSAGLKDEFVANEKDEFEKQIGNIIVKQCLKMNANEKEEDKKISYKEKDLKEDFNEAKLPIGLSFYPNKYDEISKLKRMIWSLNYEFNRLSRSQKFQALRKYKKNISEVKSKVIL</sequence>
<organism evidence="1 2">
    <name type="scientific">Mycoplasmopsis agalactiae</name>
    <name type="common">Mycoplasma agalactiae</name>
    <dbReference type="NCBI Taxonomy" id="2110"/>
    <lineage>
        <taxon>Bacteria</taxon>
        <taxon>Bacillati</taxon>
        <taxon>Mycoplasmatota</taxon>
        <taxon>Mycoplasmoidales</taxon>
        <taxon>Metamycoplasmataceae</taxon>
        <taxon>Mycoplasmopsis</taxon>
    </lineage>
</organism>
<evidence type="ECO:0000313" key="1">
    <source>
        <dbReference type="EMBL" id="CBH40618.1"/>
    </source>
</evidence>
<evidence type="ECO:0000313" key="2">
    <source>
        <dbReference type="Proteomes" id="UP000006902"/>
    </source>
</evidence>
<accession>D3VQM3</accession>